<name>A0A5B7IB02_PORTR</name>
<reference evidence="1 2" key="1">
    <citation type="submission" date="2019-05" db="EMBL/GenBank/DDBJ databases">
        <title>Another draft genome of Portunus trituberculatus and its Hox gene families provides insights of decapod evolution.</title>
        <authorList>
            <person name="Jeong J.-H."/>
            <person name="Song I."/>
            <person name="Kim S."/>
            <person name="Choi T."/>
            <person name="Kim D."/>
            <person name="Ryu S."/>
            <person name="Kim W."/>
        </authorList>
    </citation>
    <scope>NUCLEOTIDE SEQUENCE [LARGE SCALE GENOMIC DNA]</scope>
    <source>
        <tissue evidence="1">Muscle</tissue>
    </source>
</reference>
<evidence type="ECO:0000313" key="1">
    <source>
        <dbReference type="EMBL" id="MPC81630.1"/>
    </source>
</evidence>
<dbReference type="EMBL" id="VSRR010057520">
    <property type="protein sequence ID" value="MPC81630.1"/>
    <property type="molecule type" value="Genomic_DNA"/>
</dbReference>
<organism evidence="1 2">
    <name type="scientific">Portunus trituberculatus</name>
    <name type="common">Swimming crab</name>
    <name type="synonym">Neptunus trituberculatus</name>
    <dbReference type="NCBI Taxonomy" id="210409"/>
    <lineage>
        <taxon>Eukaryota</taxon>
        <taxon>Metazoa</taxon>
        <taxon>Ecdysozoa</taxon>
        <taxon>Arthropoda</taxon>
        <taxon>Crustacea</taxon>
        <taxon>Multicrustacea</taxon>
        <taxon>Malacostraca</taxon>
        <taxon>Eumalacostraca</taxon>
        <taxon>Eucarida</taxon>
        <taxon>Decapoda</taxon>
        <taxon>Pleocyemata</taxon>
        <taxon>Brachyura</taxon>
        <taxon>Eubrachyura</taxon>
        <taxon>Portunoidea</taxon>
        <taxon>Portunidae</taxon>
        <taxon>Portuninae</taxon>
        <taxon>Portunus</taxon>
    </lineage>
</organism>
<dbReference type="Proteomes" id="UP000324222">
    <property type="component" value="Unassembled WGS sequence"/>
</dbReference>
<sequence>MECSKQFTLHVSKGRNHELPGYQCYRLVQIRSGSASSRAFFVRKRKICGRNRSSPSVVQRFHHRVPVLCLAIASR</sequence>
<protein>
    <submittedName>
        <fullName evidence="1">Uncharacterized protein</fullName>
    </submittedName>
</protein>
<gene>
    <name evidence="1" type="ORF">E2C01_076258</name>
</gene>
<accession>A0A5B7IB02</accession>
<proteinExistence type="predicted"/>
<comment type="caution">
    <text evidence="1">The sequence shown here is derived from an EMBL/GenBank/DDBJ whole genome shotgun (WGS) entry which is preliminary data.</text>
</comment>
<dbReference type="AlphaFoldDB" id="A0A5B7IB02"/>
<evidence type="ECO:0000313" key="2">
    <source>
        <dbReference type="Proteomes" id="UP000324222"/>
    </source>
</evidence>
<keyword evidence="2" id="KW-1185">Reference proteome</keyword>